<gene>
    <name evidence="9" type="ORF">TRITD_3Bv1G254690</name>
</gene>
<dbReference type="InterPro" id="IPR002182">
    <property type="entry name" value="NB-ARC"/>
</dbReference>
<dbReference type="Gramene" id="TRITD3Bv1G254690.1">
    <property type="protein sequence ID" value="TRITD3Bv1G254690.1"/>
    <property type="gene ID" value="TRITD3Bv1G254690"/>
</dbReference>
<evidence type="ECO:0000256" key="5">
    <source>
        <dbReference type="ARBA" id="ARBA00022821"/>
    </source>
</evidence>
<evidence type="ECO:0000256" key="4">
    <source>
        <dbReference type="ARBA" id="ARBA00022741"/>
    </source>
</evidence>
<dbReference type="Proteomes" id="UP000324705">
    <property type="component" value="Chromosome 3B"/>
</dbReference>
<dbReference type="InterPro" id="IPR038005">
    <property type="entry name" value="RX-like_CC"/>
</dbReference>
<feature type="domain" description="Disease resistance N-terminal" evidence="8">
    <location>
        <begin position="7"/>
        <end position="96"/>
    </location>
</feature>
<evidence type="ECO:0000256" key="1">
    <source>
        <dbReference type="ARBA" id="ARBA00008894"/>
    </source>
</evidence>
<keyword evidence="10" id="KW-1185">Reference proteome</keyword>
<dbReference type="Pfam" id="PF18052">
    <property type="entry name" value="Rx_N"/>
    <property type="match status" value="1"/>
</dbReference>
<proteinExistence type="inferred from homology"/>
<dbReference type="Gene3D" id="3.40.50.300">
    <property type="entry name" value="P-loop containing nucleotide triphosphate hydrolases"/>
    <property type="match status" value="1"/>
</dbReference>
<keyword evidence="6" id="KW-0175">Coiled coil</keyword>
<dbReference type="EMBL" id="LT934116">
    <property type="protein sequence ID" value="VAH84737.1"/>
    <property type="molecule type" value="Genomic_DNA"/>
</dbReference>
<dbReference type="CDD" id="cd14798">
    <property type="entry name" value="RX-CC_like"/>
    <property type="match status" value="1"/>
</dbReference>
<evidence type="ECO:0000256" key="6">
    <source>
        <dbReference type="SAM" id="Coils"/>
    </source>
</evidence>
<dbReference type="SUPFAM" id="SSF52540">
    <property type="entry name" value="P-loop containing nucleoside triphosphate hydrolases"/>
    <property type="match status" value="1"/>
</dbReference>
<feature type="coiled-coil region" evidence="6">
    <location>
        <begin position="16"/>
        <end position="46"/>
    </location>
</feature>
<reference evidence="9 10" key="1">
    <citation type="submission" date="2017-09" db="EMBL/GenBank/DDBJ databases">
        <authorList>
            <consortium name="International Durum Wheat Genome Sequencing Consortium (IDWGSC)"/>
            <person name="Milanesi L."/>
        </authorList>
    </citation>
    <scope>NUCLEOTIDE SEQUENCE [LARGE SCALE GENOMIC DNA]</scope>
    <source>
        <strain evidence="10">cv. Svevo</strain>
    </source>
</reference>
<feature type="domain" description="NB-ARC" evidence="7">
    <location>
        <begin position="199"/>
        <end position="287"/>
    </location>
</feature>
<evidence type="ECO:0000313" key="9">
    <source>
        <dbReference type="EMBL" id="VAH84737.1"/>
    </source>
</evidence>
<evidence type="ECO:0000256" key="2">
    <source>
        <dbReference type="ARBA" id="ARBA00022614"/>
    </source>
</evidence>
<evidence type="ECO:0000259" key="8">
    <source>
        <dbReference type="Pfam" id="PF18052"/>
    </source>
</evidence>
<keyword evidence="4" id="KW-0547">Nucleotide-binding</keyword>
<evidence type="ECO:0000256" key="3">
    <source>
        <dbReference type="ARBA" id="ARBA00022737"/>
    </source>
</evidence>
<comment type="similarity">
    <text evidence="1">Belongs to the disease resistance NB-LRR family.</text>
</comment>
<dbReference type="GO" id="GO:0006952">
    <property type="term" value="P:defense response"/>
    <property type="evidence" value="ECO:0007669"/>
    <property type="project" value="UniProtKB-KW"/>
</dbReference>
<dbReference type="Pfam" id="PF00931">
    <property type="entry name" value="NB-ARC"/>
    <property type="match status" value="1"/>
</dbReference>
<dbReference type="AlphaFoldDB" id="A0A9R1QYB0"/>
<protein>
    <submittedName>
        <fullName evidence="9">Uncharacterized protein</fullName>
    </submittedName>
</protein>
<evidence type="ECO:0000313" key="10">
    <source>
        <dbReference type="Proteomes" id="UP000324705"/>
    </source>
</evidence>
<evidence type="ECO:0000259" key="7">
    <source>
        <dbReference type="Pfam" id="PF00931"/>
    </source>
</evidence>
<dbReference type="PANTHER" id="PTHR19338">
    <property type="entry name" value="TRANSLOCASE OF INNER MITOCHONDRIAL MEMBRANE 13 HOMOLOG"/>
    <property type="match status" value="1"/>
</dbReference>
<sequence>MELATGAMGSLILKLAELLKEEYKLHKDLRKEVESLSLDLESLHGALHKVALVPRDQLDEQVWIWARDVRKASYAMEDIVDSFLVRVDGGHDHEAEANKTGLKRFKEKTRNLFNFKRLVDRRSIAGKIQDIKNQLQAVALRRSMYKVDDIVAKPAATTSTMDDPRLLDLHRVTKLFGIDEPREALIRMLSEGKDGHGVHQEMKIVSIVGYGGLGKTTIAKAVYDKLKVKFQCGAFVPVGQSPNMMKIFMDILIGLDKQKYTDANMMILDQWQLIDEIKDYLQDKRCVSLTPLNFYHLLQ</sequence>
<accession>A0A9R1QYB0</accession>
<dbReference type="InterPro" id="IPR041118">
    <property type="entry name" value="Rx_N"/>
</dbReference>
<keyword evidence="5" id="KW-0611">Plant defense</keyword>
<dbReference type="PANTHER" id="PTHR19338:SF67">
    <property type="entry name" value="AAA+ ATPASE DOMAIN-CONTAINING PROTEIN"/>
    <property type="match status" value="1"/>
</dbReference>
<organism evidence="9 10">
    <name type="scientific">Triticum turgidum subsp. durum</name>
    <name type="common">Durum wheat</name>
    <name type="synonym">Triticum durum</name>
    <dbReference type="NCBI Taxonomy" id="4567"/>
    <lineage>
        <taxon>Eukaryota</taxon>
        <taxon>Viridiplantae</taxon>
        <taxon>Streptophyta</taxon>
        <taxon>Embryophyta</taxon>
        <taxon>Tracheophyta</taxon>
        <taxon>Spermatophyta</taxon>
        <taxon>Magnoliopsida</taxon>
        <taxon>Liliopsida</taxon>
        <taxon>Poales</taxon>
        <taxon>Poaceae</taxon>
        <taxon>BOP clade</taxon>
        <taxon>Pooideae</taxon>
        <taxon>Triticodae</taxon>
        <taxon>Triticeae</taxon>
        <taxon>Triticinae</taxon>
        <taxon>Triticum</taxon>
    </lineage>
</organism>
<dbReference type="OMA" id="DANMMIL"/>
<dbReference type="InterPro" id="IPR027417">
    <property type="entry name" value="P-loop_NTPase"/>
</dbReference>
<keyword evidence="3" id="KW-0677">Repeat</keyword>
<keyword evidence="2" id="KW-0433">Leucine-rich repeat</keyword>
<dbReference type="Gene3D" id="1.20.5.4130">
    <property type="match status" value="1"/>
</dbReference>
<name>A0A9R1QYB0_TRITD</name>
<dbReference type="GO" id="GO:0043531">
    <property type="term" value="F:ADP binding"/>
    <property type="evidence" value="ECO:0007669"/>
    <property type="project" value="InterPro"/>
</dbReference>